<dbReference type="AlphaFoldDB" id="A0A7S2E9E0"/>
<gene>
    <name evidence="1" type="ORF">DBRI1063_LOCUS6884</name>
</gene>
<protein>
    <submittedName>
        <fullName evidence="1">Uncharacterized protein</fullName>
    </submittedName>
</protein>
<organism evidence="1">
    <name type="scientific">Ditylum brightwellii</name>
    <dbReference type="NCBI Taxonomy" id="49249"/>
    <lineage>
        <taxon>Eukaryota</taxon>
        <taxon>Sar</taxon>
        <taxon>Stramenopiles</taxon>
        <taxon>Ochrophyta</taxon>
        <taxon>Bacillariophyta</taxon>
        <taxon>Mediophyceae</taxon>
        <taxon>Lithodesmiophycidae</taxon>
        <taxon>Lithodesmiales</taxon>
        <taxon>Lithodesmiaceae</taxon>
        <taxon>Ditylum</taxon>
    </lineage>
</organism>
<proteinExistence type="predicted"/>
<dbReference type="EMBL" id="HBGN01010751">
    <property type="protein sequence ID" value="CAD9322160.1"/>
    <property type="molecule type" value="Transcribed_RNA"/>
</dbReference>
<accession>A0A7S2E9E0</accession>
<name>A0A7S2E9E0_9STRA</name>
<evidence type="ECO:0000313" key="1">
    <source>
        <dbReference type="EMBL" id="CAD9322160.1"/>
    </source>
</evidence>
<sequence>MVICSTETRCQLIFPAAVLTIGIAIKCHLIQTGASCFCIGKIEYYYMCGIDNPFQRISKCYALFKVFHCICRGLLLHAQRQYVDGRTSDLGIQRKWIPSATIQKSLFNQIPKQVWLSSALDS</sequence>
<reference evidence="1" key="1">
    <citation type="submission" date="2021-01" db="EMBL/GenBank/DDBJ databases">
        <authorList>
            <person name="Corre E."/>
            <person name="Pelletier E."/>
            <person name="Niang G."/>
            <person name="Scheremetjew M."/>
            <person name="Finn R."/>
            <person name="Kale V."/>
            <person name="Holt S."/>
            <person name="Cochrane G."/>
            <person name="Meng A."/>
            <person name="Brown T."/>
            <person name="Cohen L."/>
        </authorList>
    </citation>
    <scope>NUCLEOTIDE SEQUENCE</scope>
    <source>
        <strain evidence="1">Pop2</strain>
    </source>
</reference>